<dbReference type="GO" id="GO:0005886">
    <property type="term" value="C:plasma membrane"/>
    <property type="evidence" value="ECO:0007669"/>
    <property type="project" value="UniProtKB-SubCell"/>
</dbReference>
<evidence type="ECO:0000313" key="11">
    <source>
        <dbReference type="Proteomes" id="UP001230268"/>
    </source>
</evidence>
<dbReference type="EMBL" id="JAVEPI010000003">
    <property type="protein sequence ID" value="KAK1442696.1"/>
    <property type="molecule type" value="Genomic_DNA"/>
</dbReference>
<evidence type="ECO:0000259" key="9">
    <source>
        <dbReference type="Pfam" id="PF07422"/>
    </source>
</evidence>
<keyword evidence="5" id="KW-0472">Membrane</keyword>
<dbReference type="InterPro" id="IPR038160">
    <property type="entry name" value="6_CYS_dom_sf"/>
</dbReference>
<evidence type="ECO:0000256" key="5">
    <source>
        <dbReference type="ARBA" id="ARBA00023136"/>
    </source>
</evidence>
<evidence type="ECO:0000256" key="2">
    <source>
        <dbReference type="ARBA" id="ARBA00004241"/>
    </source>
</evidence>
<reference evidence="10" key="1">
    <citation type="submission" date="2023-08" db="EMBL/GenBank/DDBJ databases">
        <title>Draft sequence of the Babesia gibsoni genome.</title>
        <authorList>
            <person name="Yamagishi J.Y."/>
            <person name="Xuan X.X."/>
        </authorList>
    </citation>
    <scope>NUCLEOTIDE SEQUENCE</scope>
    <source>
        <strain evidence="10">Azabu</strain>
    </source>
</reference>
<dbReference type="Proteomes" id="UP001230268">
    <property type="component" value="Unassembled WGS sequence"/>
</dbReference>
<name>A0AAD8PDV4_BABGI</name>
<dbReference type="Gene3D" id="2.60.40.2860">
    <property type="match status" value="2"/>
</dbReference>
<evidence type="ECO:0000256" key="4">
    <source>
        <dbReference type="ARBA" id="ARBA00022729"/>
    </source>
</evidence>
<evidence type="ECO:0000256" key="1">
    <source>
        <dbReference type="ARBA" id="ARBA00004236"/>
    </source>
</evidence>
<comment type="caution">
    <text evidence="10">The sequence shown here is derived from an EMBL/GenBank/DDBJ whole genome shotgun (WGS) entry which is preliminary data.</text>
</comment>
<keyword evidence="6" id="KW-1015">Disulfide bond</keyword>
<gene>
    <name evidence="10" type="ORF">BgAZ_302140</name>
</gene>
<dbReference type="GO" id="GO:0009986">
    <property type="term" value="C:cell surface"/>
    <property type="evidence" value="ECO:0007669"/>
    <property type="project" value="UniProtKB-SubCell"/>
</dbReference>
<proteinExistence type="predicted"/>
<keyword evidence="4 8" id="KW-0732">Signal</keyword>
<feature type="domain" description="6-Cys" evidence="9">
    <location>
        <begin position="204"/>
        <end position="302"/>
    </location>
</feature>
<keyword evidence="11" id="KW-1185">Reference proteome</keyword>
<evidence type="ECO:0000313" key="10">
    <source>
        <dbReference type="EMBL" id="KAK1442696.1"/>
    </source>
</evidence>
<dbReference type="InterPro" id="IPR010884">
    <property type="entry name" value="6_CYS_dom"/>
</dbReference>
<comment type="subcellular location">
    <subcellularLocation>
        <location evidence="1">Cell membrane</location>
    </subcellularLocation>
    <subcellularLocation>
        <location evidence="2">Cell surface</location>
    </subcellularLocation>
</comment>
<organism evidence="10 11">
    <name type="scientific">Babesia gibsoni</name>
    <dbReference type="NCBI Taxonomy" id="33632"/>
    <lineage>
        <taxon>Eukaryota</taxon>
        <taxon>Sar</taxon>
        <taxon>Alveolata</taxon>
        <taxon>Apicomplexa</taxon>
        <taxon>Aconoidasida</taxon>
        <taxon>Piroplasmida</taxon>
        <taxon>Babesiidae</taxon>
        <taxon>Babesia</taxon>
    </lineage>
</organism>
<keyword evidence="3" id="KW-1003">Cell membrane</keyword>
<dbReference type="Pfam" id="PF07422">
    <property type="entry name" value="s48_45"/>
    <property type="match status" value="1"/>
</dbReference>
<evidence type="ECO:0000256" key="6">
    <source>
        <dbReference type="ARBA" id="ARBA00023157"/>
    </source>
</evidence>
<sequence>MALIAWILVLLALSASAEIIPWKVFQIDKPSNIEDTKRLIMINGAIDNSFSIRVICPNPFVIHPRNNGKEGLKDPLVFAAAAGSLVEVCISNVIPSLYGRPIVRFFKDDKKNGMEIHYPGVASINHITTLDIIRRNATHIYLICALPGEHIDDYMKDILHYLKTDRDTYFIRSMREIAFTYLKERNKAMGMVSIDISSIKNVTHGCGSMDTPQFMNEAHVDKYTNVRSCTVDIMKAPAVGFYCEGKVEPKRCFTTLIDSGTEEEINLLGHLIAKQSSDRKWYFAKYDRKSIRESFHGYCKCVDPYTGETKAKITVMTGMSHECDISALMFKHLTKPIIGNWCDVGLLPGSTLTIKVPINIYDETDPEIGYGKLIHSEPVMMNSYIYPQDMNEYFLNPKEIIDKLYPPNKYELKSYRVNAALEIDQSKQNDKGIITIRQLVGMPMSYPASLEGFAYTWNLNTNKDSLAIKDIVAVINITPVPTHEYSMIGCEPPILSVFRTGDGYTNYKDDIEIYKHKIRVCQTVPRFGQEYGLYCPPGHTMRPRNCGRQGYDASLKFIEAWPEFRTSSKNPMVPNMLLMRSTFIRSSTSYSRSCSCVDGDGIEVSRVVIQSYWHQWLSHTQIGPLRNMTLILPTVNTIDSLIEGRNIPEIQEISYSHFPKQNPKILFPGTTSRIECAPSLYTRDANVVNLEGKSKPFLVPSNNTLREESIDTNIHNRWDCTGTYRRRACLLPLNMDEYVYQEVSTHGEKKLVPVKYSKVLGTNTAGFRTITNTRADNVHDCGFLMLFNPVSSIIVSKVNENHVYLKYACGRVTKPRKRHDSDLKTDTYDGSKYLEKEMISMENQSQGMPPYDPSYSGDATPMTPCDTKATYSETKETRSLSVWGVIDIAIPVTDPYLRGCGMTDPSEELFREDTVPIHNDAGDRVGCEVDIAEGDASFYCPLPYFTEPTNCIPTTPTGSIRVKQPGESGNEHFYVFSKTTAGEAQEDLQRTKRESFQCHCITDTGRKMMTIRIFA</sequence>
<feature type="chain" id="PRO_5041979483" description="6-Cys domain-containing protein" evidence="8">
    <location>
        <begin position="18"/>
        <end position="1015"/>
    </location>
</feature>
<evidence type="ECO:0000256" key="7">
    <source>
        <dbReference type="ARBA" id="ARBA00023180"/>
    </source>
</evidence>
<keyword evidence="7" id="KW-0325">Glycoprotein</keyword>
<protein>
    <recommendedName>
        <fullName evidence="9">6-Cys domain-containing protein</fullName>
    </recommendedName>
</protein>
<accession>A0AAD8PDV4</accession>
<evidence type="ECO:0000256" key="8">
    <source>
        <dbReference type="SAM" id="SignalP"/>
    </source>
</evidence>
<feature type="signal peptide" evidence="8">
    <location>
        <begin position="1"/>
        <end position="17"/>
    </location>
</feature>
<evidence type="ECO:0000256" key="3">
    <source>
        <dbReference type="ARBA" id="ARBA00022475"/>
    </source>
</evidence>
<dbReference type="AlphaFoldDB" id="A0AAD8PDV4"/>